<dbReference type="AlphaFoldDB" id="A0A0M0LC26"/>
<keyword evidence="4" id="KW-1185">Reference proteome</keyword>
<name>A0A0M0LC26_9BACI</name>
<comment type="caution">
    <text evidence="3">The sequence shown here is derived from an EMBL/GenBank/DDBJ whole genome shotgun (WGS) entry which is preliminary data.</text>
</comment>
<dbReference type="OrthoDB" id="2136654at2"/>
<proteinExistence type="predicted"/>
<feature type="compositionally biased region" description="Basic and acidic residues" evidence="1">
    <location>
        <begin position="39"/>
        <end position="80"/>
    </location>
</feature>
<sequence length="206" mass="22987">MKKQTIFIYPSIALLSFSLLMTGCSDDEAATGNSTKVVENSEKNPSEEQRNSSEHNVDSTKPEQKDTSSENQENLKEKTDPLSAYSSKKIEYARVWLQLGLNQQIDHLYIQHIKAGTKLNPDDETSGSYPEDVIQLAGSRLVDGSVTYSGNGNGTINVYNVPLRWDGQYPAGEDFYKDIIKHTNLVSVDVGDDEQVIQLIKKIEKN</sequence>
<reference evidence="4" key="1">
    <citation type="submission" date="2015-08" db="EMBL/GenBank/DDBJ databases">
        <title>Fjat-14210 dsm16467.</title>
        <authorList>
            <person name="Liu B."/>
            <person name="Wang J."/>
            <person name="Zhu Y."/>
            <person name="Liu G."/>
            <person name="Chen Q."/>
            <person name="Chen Z."/>
            <person name="Lan J."/>
            <person name="Che J."/>
            <person name="Ge C."/>
            <person name="Shi H."/>
            <person name="Pan Z."/>
            <person name="Liu X."/>
        </authorList>
    </citation>
    <scope>NUCLEOTIDE SEQUENCE [LARGE SCALE GENOMIC DNA]</scope>
    <source>
        <strain evidence="4">DSM 16467</strain>
    </source>
</reference>
<dbReference type="Proteomes" id="UP000037558">
    <property type="component" value="Unassembled WGS sequence"/>
</dbReference>
<dbReference type="EMBL" id="LILC01000004">
    <property type="protein sequence ID" value="KOO48614.1"/>
    <property type="molecule type" value="Genomic_DNA"/>
</dbReference>
<dbReference type="PATRIC" id="fig|284581.3.peg.1654"/>
<evidence type="ECO:0000256" key="1">
    <source>
        <dbReference type="SAM" id="MobiDB-lite"/>
    </source>
</evidence>
<dbReference type="PROSITE" id="PS51257">
    <property type="entry name" value="PROKAR_LIPOPROTEIN"/>
    <property type="match status" value="1"/>
</dbReference>
<dbReference type="RefSeq" id="WP_053400179.1">
    <property type="nucleotide sequence ID" value="NZ_JBBCZF010000001.1"/>
</dbReference>
<accession>A0A0M0LC26</accession>
<keyword evidence="2" id="KW-0732">Signal</keyword>
<feature type="chain" id="PRO_5005603280" description="Lipoprotein" evidence="2">
    <location>
        <begin position="30"/>
        <end position="206"/>
    </location>
</feature>
<evidence type="ECO:0000256" key="2">
    <source>
        <dbReference type="SAM" id="SignalP"/>
    </source>
</evidence>
<gene>
    <name evidence="3" type="ORF">AMD01_04295</name>
</gene>
<protein>
    <recommendedName>
        <fullName evidence="5">Lipoprotein</fullName>
    </recommendedName>
</protein>
<evidence type="ECO:0008006" key="5">
    <source>
        <dbReference type="Google" id="ProtNLM"/>
    </source>
</evidence>
<feature type="region of interest" description="Disordered" evidence="1">
    <location>
        <begin position="28"/>
        <end position="81"/>
    </location>
</feature>
<dbReference type="STRING" id="284581.AMD01_04295"/>
<evidence type="ECO:0000313" key="4">
    <source>
        <dbReference type="Proteomes" id="UP000037558"/>
    </source>
</evidence>
<organism evidence="3 4">
    <name type="scientific">Priestia koreensis</name>
    <dbReference type="NCBI Taxonomy" id="284581"/>
    <lineage>
        <taxon>Bacteria</taxon>
        <taxon>Bacillati</taxon>
        <taxon>Bacillota</taxon>
        <taxon>Bacilli</taxon>
        <taxon>Bacillales</taxon>
        <taxon>Bacillaceae</taxon>
        <taxon>Priestia</taxon>
    </lineage>
</organism>
<evidence type="ECO:0000313" key="3">
    <source>
        <dbReference type="EMBL" id="KOO48614.1"/>
    </source>
</evidence>
<feature type="signal peptide" evidence="2">
    <location>
        <begin position="1"/>
        <end position="29"/>
    </location>
</feature>